<sequence>MPTMPPPLSLLLFSLSLLLLSLSSQAQTPASSGQTVTINPTFRFQNPSLRRAYYALQTWKKFAIFSDPFNQTGNWIGPDVCHYNGVFCAPSPSDSSLNVVAGIDLNHADIAGYLPPELGLLSDLALFHINSNRFCGVVPPTFKRMKLLFELDLSNNRFVGHFPAVVLKLPLSSTWISGSMTSKAPFLQRYLTSLWMPYFLTITV</sequence>
<dbReference type="STRING" id="13333.W1PXD7"/>
<evidence type="ECO:0000256" key="5">
    <source>
        <dbReference type="SAM" id="SignalP"/>
    </source>
</evidence>
<feature type="chain" id="PRO_5004808564" description="Leucine-rich repeat-containing N-terminal plant-type domain-containing protein" evidence="5">
    <location>
        <begin position="27"/>
        <end position="204"/>
    </location>
</feature>
<keyword evidence="4" id="KW-0677">Repeat</keyword>
<dbReference type="Gramene" id="ERN12624">
    <property type="protein sequence ID" value="ERN12624"/>
    <property type="gene ID" value="AMTR_s00025p00231840"/>
</dbReference>
<accession>W1PXD7</accession>
<organism evidence="6 7">
    <name type="scientific">Amborella trichopoda</name>
    <dbReference type="NCBI Taxonomy" id="13333"/>
    <lineage>
        <taxon>Eukaryota</taxon>
        <taxon>Viridiplantae</taxon>
        <taxon>Streptophyta</taxon>
        <taxon>Embryophyta</taxon>
        <taxon>Tracheophyta</taxon>
        <taxon>Spermatophyta</taxon>
        <taxon>Magnoliopsida</taxon>
        <taxon>Amborellales</taxon>
        <taxon>Amborellaceae</taxon>
        <taxon>Amborella</taxon>
    </lineage>
</organism>
<feature type="signal peptide" evidence="5">
    <location>
        <begin position="1"/>
        <end position="26"/>
    </location>
</feature>
<dbReference type="EMBL" id="KI392614">
    <property type="protein sequence ID" value="ERN12624.1"/>
    <property type="molecule type" value="Genomic_DNA"/>
</dbReference>
<evidence type="ECO:0008006" key="8">
    <source>
        <dbReference type="Google" id="ProtNLM"/>
    </source>
</evidence>
<dbReference type="InterPro" id="IPR051582">
    <property type="entry name" value="LRR_extensin-like_regulator"/>
</dbReference>
<dbReference type="SUPFAM" id="SSF52058">
    <property type="entry name" value="L domain-like"/>
    <property type="match status" value="1"/>
</dbReference>
<dbReference type="GO" id="GO:0005576">
    <property type="term" value="C:extracellular region"/>
    <property type="evidence" value="ECO:0007669"/>
    <property type="project" value="UniProtKB-SubCell"/>
</dbReference>
<reference evidence="7" key="1">
    <citation type="journal article" date="2013" name="Science">
        <title>The Amborella genome and the evolution of flowering plants.</title>
        <authorList>
            <consortium name="Amborella Genome Project"/>
        </authorList>
    </citation>
    <scope>NUCLEOTIDE SEQUENCE [LARGE SCALE GENOMIC DNA]</scope>
</reference>
<dbReference type="Proteomes" id="UP000017836">
    <property type="component" value="Unassembled WGS sequence"/>
</dbReference>
<evidence type="ECO:0000256" key="2">
    <source>
        <dbReference type="ARBA" id="ARBA00022525"/>
    </source>
</evidence>
<protein>
    <recommendedName>
        <fullName evidence="8">Leucine-rich repeat-containing N-terminal plant-type domain-containing protein</fullName>
    </recommendedName>
</protein>
<name>W1PXD7_AMBTC</name>
<evidence type="ECO:0000256" key="4">
    <source>
        <dbReference type="ARBA" id="ARBA00022737"/>
    </source>
</evidence>
<keyword evidence="3 5" id="KW-0732">Signal</keyword>
<dbReference type="eggNOG" id="ENOG502QQD2">
    <property type="taxonomic scope" value="Eukaryota"/>
</dbReference>
<evidence type="ECO:0000256" key="1">
    <source>
        <dbReference type="ARBA" id="ARBA00004613"/>
    </source>
</evidence>
<dbReference type="PANTHER" id="PTHR32093">
    <property type="entry name" value="LEUCINE-RICH REPEAT EXTENSIN-LIKE PROTEIN 3-RELATED"/>
    <property type="match status" value="1"/>
</dbReference>
<proteinExistence type="predicted"/>
<keyword evidence="2" id="KW-0964">Secreted</keyword>
<dbReference type="OMA" id="MTANWIG"/>
<keyword evidence="7" id="KW-1185">Reference proteome</keyword>
<gene>
    <name evidence="6" type="ORF">AMTR_s00025p00231840</name>
</gene>
<comment type="subcellular location">
    <subcellularLocation>
        <location evidence="1">Secreted</location>
    </subcellularLocation>
</comment>
<evidence type="ECO:0000256" key="3">
    <source>
        <dbReference type="ARBA" id="ARBA00022729"/>
    </source>
</evidence>
<dbReference type="PANTHER" id="PTHR32093:SF115">
    <property type="entry name" value="LEUCINE-RICH REPEAT EXTENSIN-LIKE PROTEIN 2"/>
    <property type="match status" value="1"/>
</dbReference>
<dbReference type="InterPro" id="IPR032675">
    <property type="entry name" value="LRR_dom_sf"/>
</dbReference>
<evidence type="ECO:0000313" key="6">
    <source>
        <dbReference type="EMBL" id="ERN12624.1"/>
    </source>
</evidence>
<dbReference type="HOGENOM" id="CLU_1344878_0_0_1"/>
<dbReference type="AlphaFoldDB" id="W1PXD7"/>
<evidence type="ECO:0000313" key="7">
    <source>
        <dbReference type="Proteomes" id="UP000017836"/>
    </source>
</evidence>
<dbReference type="Gene3D" id="3.80.10.10">
    <property type="entry name" value="Ribonuclease Inhibitor"/>
    <property type="match status" value="1"/>
</dbReference>